<dbReference type="OrthoDB" id="8117402at2759"/>
<name>A0A9W8XNL1_9PLEO</name>
<dbReference type="RefSeq" id="XP_056072478.1">
    <property type="nucleotide sequence ID" value="XM_056215211.1"/>
</dbReference>
<sequence length="470" mass="52001">MLQSCLLHIVYGAFTEDVAQAEQISKMLRTLVDSVRDLGFLKQVVATFPGSPAWLQAETQDLVASQPLDVSNQWQTYISEESLKLSIYTLLLMDHHVFSCSNIRPLLSTMECLWELPLAASLWEADNAGVWYEIRCQEHGESVPGTSQIGETPFKGFLSTATQSLLSAMPDPKLINMLAASPFAMMCILTNLDALVKDFTRCYYQLPPNPADPSAFHILTQSQTRQVCSALSVLSEVVNERLGAAMLEPEQSVWHASQVLIWSIKLSLCRPDDLLVGGIVENRVFASLVTATHLTMGSYITFKRTTHATQQHKNSHDGMLAVIDDLNSALFTISTLTPGLAMRELPWITAASYRLLLTIWRTLRVAKADILEKLAKSDAMLSNRSSGSSFLIFHSILETVAHCDRPQYQHHDPGTAARHRPWSFDADNITAEGDAELVELIQRICRARAVWMIGPSLANAMQDATASVAG</sequence>
<evidence type="ECO:0000313" key="1">
    <source>
        <dbReference type="EMBL" id="KAJ4354704.1"/>
    </source>
</evidence>
<dbReference type="Proteomes" id="UP001140513">
    <property type="component" value="Unassembled WGS sequence"/>
</dbReference>
<evidence type="ECO:0000313" key="2">
    <source>
        <dbReference type="Proteomes" id="UP001140513"/>
    </source>
</evidence>
<gene>
    <name evidence="1" type="ORF">N0V89_006441</name>
</gene>
<keyword evidence="2" id="KW-1185">Reference proteome</keyword>
<dbReference type="GeneID" id="80909971"/>
<comment type="caution">
    <text evidence="1">The sequence shown here is derived from an EMBL/GenBank/DDBJ whole genome shotgun (WGS) entry which is preliminary data.</text>
</comment>
<proteinExistence type="predicted"/>
<organism evidence="1 2">
    <name type="scientific">Didymosphaeria variabile</name>
    <dbReference type="NCBI Taxonomy" id="1932322"/>
    <lineage>
        <taxon>Eukaryota</taxon>
        <taxon>Fungi</taxon>
        <taxon>Dikarya</taxon>
        <taxon>Ascomycota</taxon>
        <taxon>Pezizomycotina</taxon>
        <taxon>Dothideomycetes</taxon>
        <taxon>Pleosporomycetidae</taxon>
        <taxon>Pleosporales</taxon>
        <taxon>Massarineae</taxon>
        <taxon>Didymosphaeriaceae</taxon>
        <taxon>Didymosphaeria</taxon>
    </lineage>
</organism>
<reference evidence="1" key="1">
    <citation type="submission" date="2022-10" db="EMBL/GenBank/DDBJ databases">
        <title>Tapping the CABI collections for fungal endophytes: first genome assemblies for Collariella, Neodidymelliopsis, Ascochyta clinopodiicola, Didymella pomorum, Didymosphaeria variabile, Neocosmospora piperis and Neocucurbitaria cava.</title>
        <authorList>
            <person name="Hill R."/>
        </authorList>
    </citation>
    <scope>NUCLEOTIDE SEQUENCE</scope>
    <source>
        <strain evidence="1">IMI 356815</strain>
    </source>
</reference>
<protein>
    <recommendedName>
        <fullName evidence="3">Transcription factor domain-containing protein</fullName>
    </recommendedName>
</protein>
<accession>A0A9W8XNL1</accession>
<dbReference type="EMBL" id="JAPEUX010000004">
    <property type="protein sequence ID" value="KAJ4354704.1"/>
    <property type="molecule type" value="Genomic_DNA"/>
</dbReference>
<dbReference type="AlphaFoldDB" id="A0A9W8XNL1"/>
<evidence type="ECO:0008006" key="3">
    <source>
        <dbReference type="Google" id="ProtNLM"/>
    </source>
</evidence>